<name>A0A6P5F6K3_ANACO</name>
<dbReference type="OrthoDB" id="1430376at2759"/>
<keyword evidence="2" id="KW-0964">Secreted</keyword>
<evidence type="ECO:0000256" key="1">
    <source>
        <dbReference type="ARBA" id="ARBA00004239"/>
    </source>
</evidence>
<evidence type="ECO:0000256" key="6">
    <source>
        <dbReference type="SAM" id="SignalP"/>
    </source>
</evidence>
<dbReference type="PANTHER" id="PTHR31080">
    <property type="entry name" value="PECTINESTERASE INHIBITOR-LIKE"/>
    <property type="match status" value="1"/>
</dbReference>
<evidence type="ECO:0000313" key="9">
    <source>
        <dbReference type="RefSeq" id="XP_020091599.1"/>
    </source>
</evidence>
<dbReference type="Gene3D" id="1.20.140.40">
    <property type="entry name" value="Invertase/pectin methylesterase inhibitor family protein"/>
    <property type="match status" value="1"/>
</dbReference>
<evidence type="ECO:0000256" key="5">
    <source>
        <dbReference type="ARBA" id="ARBA00038471"/>
    </source>
</evidence>
<dbReference type="Pfam" id="PF04043">
    <property type="entry name" value="PMEI"/>
    <property type="match status" value="1"/>
</dbReference>
<dbReference type="GO" id="GO:0004857">
    <property type="term" value="F:enzyme inhibitor activity"/>
    <property type="evidence" value="ECO:0007669"/>
    <property type="project" value="InterPro"/>
</dbReference>
<protein>
    <submittedName>
        <fullName evidence="9">21 kDa protein-like</fullName>
    </submittedName>
</protein>
<dbReference type="InterPro" id="IPR035513">
    <property type="entry name" value="Invertase/methylesterase_inhib"/>
</dbReference>
<dbReference type="FunFam" id="1.20.140.40:FF:000006">
    <property type="entry name" value="Pectinesterase inhibitor 3"/>
    <property type="match status" value="1"/>
</dbReference>
<dbReference type="SUPFAM" id="SSF101148">
    <property type="entry name" value="Plant invertase/pectin methylesterase inhibitor"/>
    <property type="match status" value="1"/>
</dbReference>
<dbReference type="AlphaFoldDB" id="A0A6P5F6K3"/>
<dbReference type="SMR" id="A0A6P5F6K3"/>
<keyword evidence="4" id="KW-1015">Disulfide bond</keyword>
<dbReference type="Proteomes" id="UP000515123">
    <property type="component" value="Linkage group 7"/>
</dbReference>
<dbReference type="RefSeq" id="XP_020091599.1">
    <property type="nucleotide sequence ID" value="XM_020236010.1"/>
</dbReference>
<proteinExistence type="inferred from homology"/>
<dbReference type="PANTHER" id="PTHR31080:SF87">
    <property type="entry name" value="PECTINESTERASE INHIBITOR 7"/>
    <property type="match status" value="1"/>
</dbReference>
<accession>A0A6P5F6K3</accession>
<dbReference type="InterPro" id="IPR051955">
    <property type="entry name" value="PME_Inhibitor"/>
</dbReference>
<dbReference type="SMART" id="SM00856">
    <property type="entry name" value="PMEI"/>
    <property type="match status" value="1"/>
</dbReference>
<gene>
    <name evidence="9" type="primary">LOC109712448</name>
</gene>
<keyword evidence="3 6" id="KW-0732">Signal</keyword>
<reference evidence="8" key="1">
    <citation type="journal article" date="2015" name="Nat. Genet.">
        <title>The pineapple genome and the evolution of CAM photosynthesis.</title>
        <authorList>
            <person name="Ming R."/>
            <person name="VanBuren R."/>
            <person name="Wai C.M."/>
            <person name="Tang H."/>
            <person name="Schatz M.C."/>
            <person name="Bowers J.E."/>
            <person name="Lyons E."/>
            <person name="Wang M.L."/>
            <person name="Chen J."/>
            <person name="Biggers E."/>
            <person name="Zhang J."/>
            <person name="Huang L."/>
            <person name="Zhang L."/>
            <person name="Miao W."/>
            <person name="Zhang J."/>
            <person name="Ye Z."/>
            <person name="Miao C."/>
            <person name="Lin Z."/>
            <person name="Wang H."/>
            <person name="Zhou H."/>
            <person name="Yim W.C."/>
            <person name="Priest H.D."/>
            <person name="Zheng C."/>
            <person name="Woodhouse M."/>
            <person name="Edger P.P."/>
            <person name="Guyot R."/>
            <person name="Guo H.B."/>
            <person name="Guo H."/>
            <person name="Zheng G."/>
            <person name="Singh R."/>
            <person name="Sharma A."/>
            <person name="Min X."/>
            <person name="Zheng Y."/>
            <person name="Lee H."/>
            <person name="Gurtowski J."/>
            <person name="Sedlazeck F.J."/>
            <person name="Harkess A."/>
            <person name="McKain M.R."/>
            <person name="Liao Z."/>
            <person name="Fang J."/>
            <person name="Liu J."/>
            <person name="Zhang X."/>
            <person name="Zhang Q."/>
            <person name="Hu W."/>
            <person name="Qin Y."/>
            <person name="Wang K."/>
            <person name="Chen L.Y."/>
            <person name="Shirley N."/>
            <person name="Lin Y.R."/>
            <person name="Liu L.Y."/>
            <person name="Hernandez A.G."/>
            <person name="Wright C.L."/>
            <person name="Bulone V."/>
            <person name="Tuskan G.A."/>
            <person name="Heath K."/>
            <person name="Zee F."/>
            <person name="Moore P.H."/>
            <person name="Sunkar R."/>
            <person name="Leebens-Mack J.H."/>
            <person name="Mockler T."/>
            <person name="Bennetzen J.L."/>
            <person name="Freeling M."/>
            <person name="Sankoff D."/>
            <person name="Paterson A.H."/>
            <person name="Zhu X."/>
            <person name="Yang X."/>
            <person name="Smith J.A."/>
            <person name="Cushman J.C."/>
            <person name="Paull R.E."/>
            <person name="Yu Q."/>
        </authorList>
    </citation>
    <scope>NUCLEOTIDE SEQUENCE [LARGE SCALE GENOMIC DNA]</scope>
    <source>
        <strain evidence="8">cv. F153</strain>
    </source>
</reference>
<evidence type="ECO:0000256" key="3">
    <source>
        <dbReference type="ARBA" id="ARBA00022729"/>
    </source>
</evidence>
<dbReference type="Gramene" id="Aco019529.1.mrna1">
    <property type="protein sequence ID" value="Aco019529.1.mrna1.cds1"/>
    <property type="gene ID" value="Aco019529.1.path1"/>
</dbReference>
<reference evidence="9" key="2">
    <citation type="submission" date="2025-08" db="UniProtKB">
        <authorList>
            <consortium name="RefSeq"/>
        </authorList>
    </citation>
    <scope>IDENTIFICATION</scope>
    <source>
        <tissue evidence="9">Leaf</tissue>
    </source>
</reference>
<dbReference type="InterPro" id="IPR006501">
    <property type="entry name" value="Pectinesterase_inhib_dom"/>
</dbReference>
<feature type="domain" description="Pectinesterase inhibitor" evidence="7">
    <location>
        <begin position="37"/>
        <end position="199"/>
    </location>
</feature>
<evidence type="ECO:0000256" key="4">
    <source>
        <dbReference type="ARBA" id="ARBA00023157"/>
    </source>
</evidence>
<dbReference type="GeneID" id="109712448"/>
<evidence type="ECO:0000259" key="7">
    <source>
        <dbReference type="SMART" id="SM00856"/>
    </source>
</evidence>
<dbReference type="GO" id="GO:0005576">
    <property type="term" value="C:extracellular region"/>
    <property type="evidence" value="ECO:0007669"/>
    <property type="project" value="UniProtKB-SubCell"/>
</dbReference>
<evidence type="ECO:0000313" key="8">
    <source>
        <dbReference type="Proteomes" id="UP000515123"/>
    </source>
</evidence>
<comment type="similarity">
    <text evidence="5">Belongs to the PMEI family.</text>
</comment>
<sequence>MAKSSNNVFFFLLLLLHILVLALCCCFSSAAGASSQYSTDFIRASCAATRYPSLCVRSLACYAAAVRRSPRELARFALAVSADRARSAAARVAGLPAVPPRSRSGPVRDCLENMADSVDRLRDAAAELARTGRSGSPAFAWHMSNVRTWCSAALTDETTCLDGVAQATGGKAKLDPAARAAVRREVLAVAQVTSNALALLNRVAPQQ</sequence>
<dbReference type="NCBIfam" id="TIGR01614">
    <property type="entry name" value="PME_inhib"/>
    <property type="match status" value="1"/>
</dbReference>
<evidence type="ECO:0000256" key="2">
    <source>
        <dbReference type="ARBA" id="ARBA00022525"/>
    </source>
</evidence>
<feature type="signal peptide" evidence="6">
    <location>
        <begin position="1"/>
        <end position="24"/>
    </location>
</feature>
<comment type="subcellular location">
    <subcellularLocation>
        <location evidence="1">Secreted</location>
        <location evidence="1">Extracellular space</location>
    </subcellularLocation>
</comment>
<dbReference type="CDD" id="cd15798">
    <property type="entry name" value="PMEI-like_3"/>
    <property type="match status" value="1"/>
</dbReference>
<feature type="chain" id="PRO_5027962490" evidence="6">
    <location>
        <begin position="25"/>
        <end position="207"/>
    </location>
</feature>
<keyword evidence="8" id="KW-1185">Reference proteome</keyword>
<organism evidence="8 9">
    <name type="scientific">Ananas comosus</name>
    <name type="common">Pineapple</name>
    <name type="synonym">Ananas ananas</name>
    <dbReference type="NCBI Taxonomy" id="4615"/>
    <lineage>
        <taxon>Eukaryota</taxon>
        <taxon>Viridiplantae</taxon>
        <taxon>Streptophyta</taxon>
        <taxon>Embryophyta</taxon>
        <taxon>Tracheophyta</taxon>
        <taxon>Spermatophyta</taxon>
        <taxon>Magnoliopsida</taxon>
        <taxon>Liliopsida</taxon>
        <taxon>Poales</taxon>
        <taxon>Bromeliaceae</taxon>
        <taxon>Bromelioideae</taxon>
        <taxon>Ananas</taxon>
    </lineage>
</organism>